<keyword evidence="2" id="KW-1185">Reference proteome</keyword>
<sequence>MCEISVLKREKAPGPEDIYPVLFKEGEKSLVTHLIRAIWNEEKVPAESAMSTVIFKKDVRTLRENHDGTMTSKLQPLYAVITTDTNDDDYDYYCCHAIRREHEGKIKVIWNNLSYPNPHKPYGWNDKPHRPSELSKFKPNQRFDCKYPREERPRWAIHVNDQMSSFVGMCHKRLAAQESHPGCAIDNNLYVDDCLKSLPDSATAKCFVDAIGDLLSKGAFRIRSWSSNDRRVLSATDPTELTSGVNNLTTDPLPVQRALGVQWATESDTLVIVLNLPMEPPTRRDVPSCISSLYDPLGFVSPWLIPGKCLLQSPCKGELGSDEPLNDTDRTRWDNWLSNLRSLHNLRFPSNIIYFTTQRIVNKAANVADVNSAVIGRPRSCLGPVEVRQTEPNGTVVTHALLDNCFNTTLLTADVTKQLKIEGEATRLEISPVNGHDIKDTMTVGFAIQSMLDEHVVDFDCSYTIGSLPIIKASIPNDLLLSEWTHLADVKPARIPGSVARFRWGLISQMPMNCVITKLSVKDYILRVFESDFNKSRGTDKSLSTENKEIMEDTEQSVNLLNGYHQPGNVPIVFYYVAKIQDVLLNDSLFSKLELTNEITGVVPRFRLYKITLSGGIDVLTSTPTTEDMAAFSLLWKKWLQSEHIPRHAPVWNHFFTIWRCFCSVWLLMTIEVFSMKVQFLQQKKTFAQMIVLYHRNLPIKPKTNL</sequence>
<protein>
    <submittedName>
        <fullName evidence="1">Uncharacterized protein</fullName>
    </submittedName>
</protein>
<reference key="2">
    <citation type="submission" date="2011-10" db="EMBL/GenBank/DDBJ databases">
        <title>The genome and transcriptome sequence of Clonorchis sinensis provide insights into the carcinogenic liver fluke.</title>
        <authorList>
            <person name="Wang X."/>
            <person name="Huang Y."/>
            <person name="Chen W."/>
            <person name="Liu H."/>
            <person name="Guo L."/>
            <person name="Chen Y."/>
            <person name="Luo F."/>
            <person name="Zhou W."/>
            <person name="Sun J."/>
            <person name="Mao Q."/>
            <person name="Liang P."/>
            <person name="Zhou C."/>
            <person name="Tian Y."/>
            <person name="Men J."/>
            <person name="Lv X."/>
            <person name="Huang L."/>
            <person name="Zhou J."/>
            <person name="Hu Y."/>
            <person name="Li R."/>
            <person name="Zhang F."/>
            <person name="Lei H."/>
            <person name="Li X."/>
            <person name="Hu X."/>
            <person name="Liang C."/>
            <person name="Xu J."/>
            <person name="Wu Z."/>
            <person name="Yu X."/>
        </authorList>
    </citation>
    <scope>NUCLEOTIDE SEQUENCE</scope>
    <source>
        <strain>Henan</strain>
    </source>
</reference>
<dbReference type="EMBL" id="DF142995">
    <property type="protein sequence ID" value="GAA49915.1"/>
    <property type="molecule type" value="Genomic_DNA"/>
</dbReference>
<dbReference type="Proteomes" id="UP000008909">
    <property type="component" value="Unassembled WGS sequence"/>
</dbReference>
<reference evidence="1" key="1">
    <citation type="journal article" date="2011" name="Genome Biol.">
        <title>The draft genome of the carcinogenic human liver fluke Clonorchis sinensis.</title>
        <authorList>
            <person name="Wang X."/>
            <person name="Chen W."/>
            <person name="Huang Y."/>
            <person name="Sun J."/>
            <person name="Men J."/>
            <person name="Liu H."/>
            <person name="Luo F."/>
            <person name="Guo L."/>
            <person name="Lv X."/>
            <person name="Deng C."/>
            <person name="Zhou C."/>
            <person name="Fan Y."/>
            <person name="Li X."/>
            <person name="Huang L."/>
            <person name="Hu Y."/>
            <person name="Liang C."/>
            <person name="Hu X."/>
            <person name="Xu J."/>
            <person name="Yu X."/>
        </authorList>
    </citation>
    <scope>NUCLEOTIDE SEQUENCE [LARGE SCALE GENOMIC DNA]</scope>
    <source>
        <strain evidence="1">Henan</strain>
    </source>
</reference>
<dbReference type="InterPro" id="IPR008042">
    <property type="entry name" value="Retrotrans_Pao"/>
</dbReference>
<name>G7YAD1_CLOSI</name>
<dbReference type="Pfam" id="PF05380">
    <property type="entry name" value="Peptidase_A17"/>
    <property type="match status" value="1"/>
</dbReference>
<dbReference type="AlphaFoldDB" id="G7YAD1"/>
<organism evidence="1 2">
    <name type="scientific">Clonorchis sinensis</name>
    <name type="common">Chinese liver fluke</name>
    <dbReference type="NCBI Taxonomy" id="79923"/>
    <lineage>
        <taxon>Eukaryota</taxon>
        <taxon>Metazoa</taxon>
        <taxon>Spiralia</taxon>
        <taxon>Lophotrochozoa</taxon>
        <taxon>Platyhelminthes</taxon>
        <taxon>Trematoda</taxon>
        <taxon>Digenea</taxon>
        <taxon>Opisthorchiida</taxon>
        <taxon>Opisthorchiata</taxon>
        <taxon>Opisthorchiidae</taxon>
        <taxon>Clonorchis</taxon>
    </lineage>
</organism>
<evidence type="ECO:0000313" key="2">
    <source>
        <dbReference type="Proteomes" id="UP000008909"/>
    </source>
</evidence>
<gene>
    <name evidence="1" type="ORF">CLF_103776</name>
</gene>
<evidence type="ECO:0000313" key="1">
    <source>
        <dbReference type="EMBL" id="GAA49915.1"/>
    </source>
</evidence>
<proteinExistence type="predicted"/>
<accession>G7YAD1</accession>
<dbReference type="PANTHER" id="PTHR47331:SF4">
    <property type="entry name" value="PEPTIDASE S1 DOMAIN-CONTAINING PROTEIN"/>
    <property type="match status" value="1"/>
</dbReference>
<dbReference type="PANTHER" id="PTHR47331">
    <property type="entry name" value="PHD-TYPE DOMAIN-CONTAINING PROTEIN"/>
    <property type="match status" value="1"/>
</dbReference>